<dbReference type="Proteomes" id="UP000266340">
    <property type="component" value="Unassembled WGS sequence"/>
</dbReference>
<name>A0A398CH93_9BACL</name>
<keyword evidence="1" id="KW-0812">Transmembrane</keyword>
<dbReference type="PANTHER" id="PTHR35788:SF1">
    <property type="entry name" value="EXPORTED PROTEIN"/>
    <property type="match status" value="1"/>
</dbReference>
<keyword evidence="3" id="KW-1185">Reference proteome</keyword>
<evidence type="ECO:0000256" key="1">
    <source>
        <dbReference type="SAM" id="Phobius"/>
    </source>
</evidence>
<proteinExistence type="predicted"/>
<gene>
    <name evidence="2" type="ORF">D3H35_15245</name>
</gene>
<keyword evidence="1" id="KW-1133">Transmembrane helix</keyword>
<dbReference type="AlphaFoldDB" id="A0A398CH93"/>
<evidence type="ECO:0008006" key="4">
    <source>
        <dbReference type="Google" id="ProtNLM"/>
    </source>
</evidence>
<evidence type="ECO:0000313" key="2">
    <source>
        <dbReference type="EMBL" id="RIE02113.1"/>
    </source>
</evidence>
<reference evidence="2 3" key="1">
    <citation type="submission" date="2018-09" db="EMBL/GenBank/DDBJ databases">
        <title>Cohnella cavernae sp. nov., isolated from a karst cave.</title>
        <authorList>
            <person name="Zhu H."/>
        </authorList>
    </citation>
    <scope>NUCLEOTIDE SEQUENCE [LARGE SCALE GENOMIC DNA]</scope>
    <source>
        <strain evidence="2 3">K2E09-144</strain>
    </source>
</reference>
<organism evidence="2 3">
    <name type="scientific">Cohnella faecalis</name>
    <dbReference type="NCBI Taxonomy" id="2315694"/>
    <lineage>
        <taxon>Bacteria</taxon>
        <taxon>Bacillati</taxon>
        <taxon>Bacillota</taxon>
        <taxon>Bacilli</taxon>
        <taxon>Bacillales</taxon>
        <taxon>Paenibacillaceae</taxon>
        <taxon>Cohnella</taxon>
    </lineage>
</organism>
<dbReference type="EMBL" id="QXJM01000039">
    <property type="protein sequence ID" value="RIE02113.1"/>
    <property type="molecule type" value="Genomic_DNA"/>
</dbReference>
<dbReference type="OrthoDB" id="9797191at2"/>
<accession>A0A398CH93</accession>
<keyword evidence="1" id="KW-0472">Membrane</keyword>
<protein>
    <recommendedName>
        <fullName evidence="4">Peptidoglycan binding domain-containing protein</fullName>
    </recommendedName>
</protein>
<dbReference type="PANTHER" id="PTHR35788">
    <property type="entry name" value="EXPORTED PROTEIN-RELATED"/>
    <property type="match status" value="1"/>
</dbReference>
<feature type="transmembrane region" description="Helical" evidence="1">
    <location>
        <begin position="7"/>
        <end position="28"/>
    </location>
</feature>
<dbReference type="RefSeq" id="WP_147355856.1">
    <property type="nucleotide sequence ID" value="NZ_QXJM01000039.1"/>
</dbReference>
<comment type="caution">
    <text evidence="2">The sequence shown here is derived from an EMBL/GenBank/DDBJ whole genome shotgun (WGS) entry which is preliminary data.</text>
</comment>
<dbReference type="InterPro" id="IPR052913">
    <property type="entry name" value="Glycopeptide_resist_protein"/>
</dbReference>
<evidence type="ECO:0000313" key="3">
    <source>
        <dbReference type="Proteomes" id="UP000266340"/>
    </source>
</evidence>
<sequence length="271" mass="29373">MKKGWMWTGVATVVLAAGVGIGTVYYYGSDDTLPDGVTVGGLSVGKQSPEDAIGQLKARIAELEGTKVTIASSERMKDARSLKELGMKIETEDFIGKLEKYRDASWWERARLRMDNELAADHGFQVQWDDKVLEKKIESYWGGFSGEKPIEATRTINERDEVVYTEERPGTALDLAALKKSVKALQPTSLSEGAVGGSKLLSRSLPLPIVETVPNVTLAKLKEEGIERKIAEFTTSFTSSAAGRSYNVTAAAKALNDTLLMPGMCSSTATS</sequence>